<sequence length="297" mass="33602">MSSAAMLPADRKRNKLVRVRAAECALTRLHRKRVEQVSLISGKKGAEQSGSAIRFKVVVTEDEVEVEGGPRKDYKVVASLKLPSVVKPPRADLLMPALPVDNYARLVAEGRRDDSCLVSLLEADVKRLDNQLRLVLEKISNVIELENCSEMVLMATLRERGYDQDPLIAWAKERHAFLRRHQPERQPNGGNETVEEANLGDTVLFNYLLDMPLWSFTREGMIALTNERKRKADQLCALRQMSFMTATEQKIWALYLGKCLKAAMDRVKMVKPSVTPVEASSGKHRRNTVHVWLVCRA</sequence>
<gene>
    <name evidence="1" type="ORF">HPB50_009110</name>
</gene>
<keyword evidence="2" id="KW-1185">Reference proteome</keyword>
<dbReference type="EMBL" id="CM023491">
    <property type="protein sequence ID" value="KAH6940871.1"/>
    <property type="molecule type" value="Genomic_DNA"/>
</dbReference>
<name>A0ACB7T3N7_HYAAI</name>
<comment type="caution">
    <text evidence="1">The sequence shown here is derived from an EMBL/GenBank/DDBJ whole genome shotgun (WGS) entry which is preliminary data.</text>
</comment>
<dbReference type="Proteomes" id="UP000821845">
    <property type="component" value="Chromosome 11"/>
</dbReference>
<accession>A0ACB7T3N7</accession>
<proteinExistence type="predicted"/>
<evidence type="ECO:0000313" key="2">
    <source>
        <dbReference type="Proteomes" id="UP000821845"/>
    </source>
</evidence>
<reference evidence="1" key="1">
    <citation type="submission" date="2020-05" db="EMBL/GenBank/DDBJ databases">
        <title>Large-scale comparative analyses of tick genomes elucidate their genetic diversity and vector capacities.</title>
        <authorList>
            <person name="Jia N."/>
            <person name="Wang J."/>
            <person name="Shi W."/>
            <person name="Du L."/>
            <person name="Sun Y."/>
            <person name="Zhan W."/>
            <person name="Jiang J."/>
            <person name="Wang Q."/>
            <person name="Zhang B."/>
            <person name="Ji P."/>
            <person name="Sakyi L.B."/>
            <person name="Cui X."/>
            <person name="Yuan T."/>
            <person name="Jiang B."/>
            <person name="Yang W."/>
            <person name="Lam T.T.-Y."/>
            <person name="Chang Q."/>
            <person name="Ding S."/>
            <person name="Wang X."/>
            <person name="Zhu J."/>
            <person name="Ruan X."/>
            <person name="Zhao L."/>
            <person name="Wei J."/>
            <person name="Que T."/>
            <person name="Du C."/>
            <person name="Cheng J."/>
            <person name="Dai P."/>
            <person name="Han X."/>
            <person name="Huang E."/>
            <person name="Gao Y."/>
            <person name="Liu J."/>
            <person name="Shao H."/>
            <person name="Ye R."/>
            <person name="Li L."/>
            <person name="Wei W."/>
            <person name="Wang X."/>
            <person name="Wang C."/>
            <person name="Yang T."/>
            <person name="Huo Q."/>
            <person name="Li W."/>
            <person name="Guo W."/>
            <person name="Chen H."/>
            <person name="Zhou L."/>
            <person name="Ni X."/>
            <person name="Tian J."/>
            <person name="Zhou Y."/>
            <person name="Sheng Y."/>
            <person name="Liu T."/>
            <person name="Pan Y."/>
            <person name="Xia L."/>
            <person name="Li J."/>
            <person name="Zhao F."/>
            <person name="Cao W."/>
        </authorList>
    </citation>
    <scope>NUCLEOTIDE SEQUENCE</scope>
    <source>
        <strain evidence="1">Hyas-2018</strain>
    </source>
</reference>
<protein>
    <submittedName>
        <fullName evidence="1">Uncharacterized protein</fullName>
    </submittedName>
</protein>
<evidence type="ECO:0000313" key="1">
    <source>
        <dbReference type="EMBL" id="KAH6940871.1"/>
    </source>
</evidence>
<organism evidence="1 2">
    <name type="scientific">Hyalomma asiaticum</name>
    <name type="common">Tick</name>
    <dbReference type="NCBI Taxonomy" id="266040"/>
    <lineage>
        <taxon>Eukaryota</taxon>
        <taxon>Metazoa</taxon>
        <taxon>Ecdysozoa</taxon>
        <taxon>Arthropoda</taxon>
        <taxon>Chelicerata</taxon>
        <taxon>Arachnida</taxon>
        <taxon>Acari</taxon>
        <taxon>Parasitiformes</taxon>
        <taxon>Ixodida</taxon>
        <taxon>Ixodoidea</taxon>
        <taxon>Ixodidae</taxon>
        <taxon>Hyalomminae</taxon>
        <taxon>Hyalomma</taxon>
    </lineage>
</organism>